<gene>
    <name evidence="1" type="ORF">I302_06996</name>
    <name evidence="2" type="ORF">I302_107268</name>
</gene>
<dbReference type="VEuPathDB" id="FungiDB:I302_06996"/>
<reference evidence="1" key="3">
    <citation type="submission" date="2014-01" db="EMBL/GenBank/DDBJ databases">
        <title>Evolution of pathogenesis and genome organization in the Tremellales.</title>
        <authorList>
            <person name="Cuomo C."/>
            <person name="Litvintseva A."/>
            <person name="Heitman J."/>
            <person name="Chen Y."/>
            <person name="Sun S."/>
            <person name="Springer D."/>
            <person name="Dromer F."/>
            <person name="Young S."/>
            <person name="Zeng Q."/>
            <person name="Chapman S."/>
            <person name="Gujja S."/>
            <person name="Saif S."/>
            <person name="Birren B."/>
        </authorList>
    </citation>
    <scope>NUCLEOTIDE SEQUENCE</scope>
    <source>
        <strain evidence="1">CBS 10118</strain>
    </source>
</reference>
<reference evidence="1" key="1">
    <citation type="submission" date="2013-07" db="EMBL/GenBank/DDBJ databases">
        <title>The Genome Sequence of Cryptococcus bestiolae CBS10118.</title>
        <authorList>
            <consortium name="The Broad Institute Genome Sequencing Platform"/>
            <person name="Cuomo C."/>
            <person name="Litvintseva A."/>
            <person name="Chen Y."/>
            <person name="Heitman J."/>
            <person name="Sun S."/>
            <person name="Springer D."/>
            <person name="Dromer F."/>
            <person name="Young S.K."/>
            <person name="Zeng Q."/>
            <person name="Gargeya S."/>
            <person name="Fitzgerald M."/>
            <person name="Abouelleil A."/>
            <person name="Alvarado L."/>
            <person name="Berlin A.M."/>
            <person name="Chapman S.B."/>
            <person name="Dewar J."/>
            <person name="Goldberg J."/>
            <person name="Griggs A."/>
            <person name="Gujja S."/>
            <person name="Hansen M."/>
            <person name="Howarth C."/>
            <person name="Imamovic A."/>
            <person name="Larimer J."/>
            <person name="McCowan C."/>
            <person name="Murphy C."/>
            <person name="Pearson M."/>
            <person name="Priest M."/>
            <person name="Roberts A."/>
            <person name="Saif S."/>
            <person name="Shea T."/>
            <person name="Sykes S."/>
            <person name="Wortman J."/>
            <person name="Nusbaum C."/>
            <person name="Birren B."/>
        </authorList>
    </citation>
    <scope>NUCLEOTIDE SEQUENCE [LARGE SCALE GENOMIC DNA]</scope>
    <source>
        <strain evidence="1">CBS 10118</strain>
    </source>
</reference>
<keyword evidence="3" id="KW-1185">Reference proteome</keyword>
<organism evidence="1">
    <name type="scientific">Kwoniella bestiolae CBS 10118</name>
    <dbReference type="NCBI Taxonomy" id="1296100"/>
    <lineage>
        <taxon>Eukaryota</taxon>
        <taxon>Fungi</taxon>
        <taxon>Dikarya</taxon>
        <taxon>Basidiomycota</taxon>
        <taxon>Agaricomycotina</taxon>
        <taxon>Tremellomycetes</taxon>
        <taxon>Tremellales</taxon>
        <taxon>Cryptococcaceae</taxon>
        <taxon>Kwoniella</taxon>
    </lineage>
</organism>
<name>A0A1B9FZ27_9TREE</name>
<dbReference type="EMBL" id="CP144546">
    <property type="protein sequence ID" value="WVW85230.1"/>
    <property type="molecule type" value="Genomic_DNA"/>
</dbReference>
<reference evidence="2" key="4">
    <citation type="submission" date="2024-02" db="EMBL/GenBank/DDBJ databases">
        <title>Comparative genomics of Cryptococcus and Kwoniella reveals pathogenesis evolution and contrasting modes of karyotype evolution via chromosome fusion or intercentromeric recombination.</title>
        <authorList>
            <person name="Coelho M.A."/>
            <person name="David-Palma M."/>
            <person name="Shea T."/>
            <person name="Bowers K."/>
            <person name="McGinley-Smith S."/>
            <person name="Mohammad A.W."/>
            <person name="Gnirke A."/>
            <person name="Yurkov A.M."/>
            <person name="Nowrousian M."/>
            <person name="Sun S."/>
            <person name="Cuomo C.A."/>
            <person name="Heitman J."/>
        </authorList>
    </citation>
    <scope>NUCLEOTIDE SEQUENCE</scope>
    <source>
        <strain evidence="2">CBS 10118</strain>
    </source>
</reference>
<dbReference type="KEGG" id="kbi:30211395"/>
<evidence type="ECO:0000313" key="2">
    <source>
        <dbReference type="EMBL" id="WVW85230.1"/>
    </source>
</evidence>
<sequence>MTDYVKAVGSFPEWADELRTSGSKHLGRPEASKLPIPTHGQTSSDFSWLAQRGAAELLGLPAPQQRLSHVRTSIEAIHEYWHGKMSTIRNQPMAMGQCIQDEIEFNITNIPILPSCGLEPLDDDSKHTYAVLRPLIADFNMYIYAVELQDALDRINSLDPSTFKAGGVEVGREIEWIRQLAGLMVEEAKITLRLFWAAGPGKELVKMSLDVPWHEATNIAREMHIHLNKPLEEVQKDSPFDAAFAAVCLDSDERGTGYGPSELTNILALEQATLTETELKKKYPYAIQMVMGEYLMALQLLTDLPPTSSPAIEPHRPKTFAVRLNVSQSTSTQICTALDFMRLMCVRSTAVDNSSTLWETHKEIQGIFGRELKLPNELIDKLLPFMSDIPEPTRWKPVNDYNEPLDDEVLVDGKVGEKRKRGRFQVNRKEYKLCERMFSGGEEDATIPELSSLFRSIGFIIERIGGSFIQFAPPNNASTPFIVRVPVGDTYHGEGDFPIALENINHTVTTLFGWDLDWFTVRTEDGEIDEDE</sequence>
<protein>
    <submittedName>
        <fullName evidence="1">Uncharacterized protein</fullName>
    </submittedName>
</protein>
<dbReference type="GeneID" id="30211395"/>
<evidence type="ECO:0000313" key="3">
    <source>
        <dbReference type="Proteomes" id="UP000092730"/>
    </source>
</evidence>
<dbReference type="EMBL" id="KI894023">
    <property type="protein sequence ID" value="OCF24010.1"/>
    <property type="molecule type" value="Genomic_DNA"/>
</dbReference>
<proteinExistence type="predicted"/>
<dbReference type="AlphaFoldDB" id="A0A1B9FZ27"/>
<dbReference type="RefSeq" id="XP_019045080.1">
    <property type="nucleotide sequence ID" value="XM_019193603.1"/>
</dbReference>
<reference evidence="2" key="2">
    <citation type="submission" date="2013-07" db="EMBL/GenBank/DDBJ databases">
        <authorList>
            <consortium name="The Broad Institute Genome Sequencing Platform"/>
            <person name="Cuomo C."/>
            <person name="Litvintseva A."/>
            <person name="Chen Y."/>
            <person name="Heitman J."/>
            <person name="Sun S."/>
            <person name="Springer D."/>
            <person name="Dromer F."/>
            <person name="Young S.K."/>
            <person name="Zeng Q."/>
            <person name="Gargeya S."/>
            <person name="Fitzgerald M."/>
            <person name="Abouelleil A."/>
            <person name="Alvarado L."/>
            <person name="Berlin A.M."/>
            <person name="Chapman S.B."/>
            <person name="Dewar J."/>
            <person name="Goldberg J."/>
            <person name="Griggs A."/>
            <person name="Gujja S."/>
            <person name="Hansen M."/>
            <person name="Howarth C."/>
            <person name="Imamovic A."/>
            <person name="Larimer J."/>
            <person name="McCowan C."/>
            <person name="Murphy C."/>
            <person name="Pearson M."/>
            <person name="Priest M."/>
            <person name="Roberts A."/>
            <person name="Saif S."/>
            <person name="Shea T."/>
            <person name="Sykes S."/>
            <person name="Wortman J."/>
            <person name="Nusbaum C."/>
            <person name="Birren B."/>
        </authorList>
    </citation>
    <scope>NUCLEOTIDE SEQUENCE</scope>
    <source>
        <strain evidence="2">CBS 10118</strain>
    </source>
</reference>
<accession>A0A1B9FZ27</accession>
<dbReference type="Proteomes" id="UP000092730">
    <property type="component" value="Chromosome 6"/>
</dbReference>
<evidence type="ECO:0000313" key="1">
    <source>
        <dbReference type="EMBL" id="OCF24010.1"/>
    </source>
</evidence>
<dbReference type="OrthoDB" id="2561403at2759"/>